<dbReference type="PROSITE" id="PS50011">
    <property type="entry name" value="PROTEIN_KINASE_DOM"/>
    <property type="match status" value="1"/>
</dbReference>
<dbReference type="SMART" id="SM00220">
    <property type="entry name" value="S_TKc"/>
    <property type="match status" value="1"/>
</dbReference>
<evidence type="ECO:0000256" key="7">
    <source>
        <dbReference type="SAM" id="MobiDB-lite"/>
    </source>
</evidence>
<keyword evidence="1" id="KW-0723">Serine/threonine-protein kinase</keyword>
<keyword evidence="3 6" id="KW-0547">Nucleotide-binding</keyword>
<feature type="compositionally biased region" description="Acidic residues" evidence="7">
    <location>
        <begin position="73"/>
        <end position="93"/>
    </location>
</feature>
<evidence type="ECO:0000256" key="1">
    <source>
        <dbReference type="ARBA" id="ARBA00022527"/>
    </source>
</evidence>
<keyword evidence="5 6" id="KW-0067">ATP-binding</keyword>
<evidence type="ECO:0000313" key="10">
    <source>
        <dbReference type="Proteomes" id="UP000198406"/>
    </source>
</evidence>
<dbReference type="InterPro" id="IPR008271">
    <property type="entry name" value="Ser/Thr_kinase_AS"/>
</dbReference>
<feature type="compositionally biased region" description="Basic and acidic residues" evidence="7">
    <location>
        <begin position="379"/>
        <end position="393"/>
    </location>
</feature>
<name>A0A1Z5JG25_FISSO</name>
<dbReference type="PROSITE" id="PS00107">
    <property type="entry name" value="PROTEIN_KINASE_ATP"/>
    <property type="match status" value="1"/>
</dbReference>
<dbReference type="InterPro" id="IPR000719">
    <property type="entry name" value="Prot_kinase_dom"/>
</dbReference>
<evidence type="ECO:0000259" key="8">
    <source>
        <dbReference type="PROSITE" id="PS50011"/>
    </source>
</evidence>
<dbReference type="AlphaFoldDB" id="A0A1Z5JG25"/>
<dbReference type="PROSITE" id="PS00108">
    <property type="entry name" value="PROTEIN_KINASE_ST"/>
    <property type="match status" value="1"/>
</dbReference>
<feature type="compositionally biased region" description="Basic residues" evidence="7">
    <location>
        <begin position="1"/>
        <end position="11"/>
    </location>
</feature>
<keyword evidence="4" id="KW-0418">Kinase</keyword>
<dbReference type="PANTHER" id="PTHR11584">
    <property type="entry name" value="SERINE/THREONINE PROTEIN KINASE"/>
    <property type="match status" value="1"/>
</dbReference>
<organism evidence="9 10">
    <name type="scientific">Fistulifera solaris</name>
    <name type="common">Oleaginous diatom</name>
    <dbReference type="NCBI Taxonomy" id="1519565"/>
    <lineage>
        <taxon>Eukaryota</taxon>
        <taxon>Sar</taxon>
        <taxon>Stramenopiles</taxon>
        <taxon>Ochrophyta</taxon>
        <taxon>Bacillariophyta</taxon>
        <taxon>Bacillariophyceae</taxon>
        <taxon>Bacillariophycidae</taxon>
        <taxon>Naviculales</taxon>
        <taxon>Naviculaceae</taxon>
        <taxon>Fistulifera</taxon>
    </lineage>
</organism>
<comment type="caution">
    <text evidence="9">The sequence shown here is derived from an EMBL/GenBank/DDBJ whole genome shotgun (WGS) entry which is preliminary data.</text>
</comment>
<proteinExistence type="predicted"/>
<gene>
    <name evidence="9" type="ORF">FisN_15Hh190</name>
</gene>
<feature type="compositionally biased region" description="Polar residues" evidence="7">
    <location>
        <begin position="435"/>
        <end position="444"/>
    </location>
</feature>
<evidence type="ECO:0000256" key="4">
    <source>
        <dbReference type="ARBA" id="ARBA00022777"/>
    </source>
</evidence>
<feature type="region of interest" description="Disordered" evidence="7">
    <location>
        <begin position="1"/>
        <end position="186"/>
    </location>
</feature>
<dbReference type="InParanoid" id="A0A1Z5JG25"/>
<dbReference type="InterPro" id="IPR017441">
    <property type="entry name" value="Protein_kinase_ATP_BS"/>
</dbReference>
<dbReference type="Proteomes" id="UP000198406">
    <property type="component" value="Unassembled WGS sequence"/>
</dbReference>
<reference evidence="9 10" key="1">
    <citation type="journal article" date="2015" name="Plant Cell">
        <title>Oil accumulation by the oleaginous diatom Fistulifera solaris as revealed by the genome and transcriptome.</title>
        <authorList>
            <person name="Tanaka T."/>
            <person name="Maeda Y."/>
            <person name="Veluchamy A."/>
            <person name="Tanaka M."/>
            <person name="Abida H."/>
            <person name="Marechal E."/>
            <person name="Bowler C."/>
            <person name="Muto M."/>
            <person name="Sunaga Y."/>
            <person name="Tanaka M."/>
            <person name="Yoshino T."/>
            <person name="Taniguchi T."/>
            <person name="Fukuda Y."/>
            <person name="Nemoto M."/>
            <person name="Matsumoto M."/>
            <person name="Wong P.S."/>
            <person name="Aburatani S."/>
            <person name="Fujibuchi W."/>
        </authorList>
    </citation>
    <scope>NUCLEOTIDE SEQUENCE [LARGE SCALE GENOMIC DNA]</scope>
    <source>
        <strain evidence="9 10">JPCC DA0580</strain>
    </source>
</reference>
<feature type="region of interest" description="Disordered" evidence="7">
    <location>
        <begin position="429"/>
        <end position="455"/>
    </location>
</feature>
<evidence type="ECO:0000256" key="5">
    <source>
        <dbReference type="ARBA" id="ARBA00022840"/>
    </source>
</evidence>
<accession>A0A1Z5JG25</accession>
<feature type="domain" description="Protein kinase" evidence="8">
    <location>
        <begin position="485"/>
        <end position="648"/>
    </location>
</feature>
<keyword evidence="2" id="KW-0808">Transferase</keyword>
<dbReference type="GO" id="GO:0005524">
    <property type="term" value="F:ATP binding"/>
    <property type="evidence" value="ECO:0007669"/>
    <property type="project" value="UniProtKB-UniRule"/>
</dbReference>
<dbReference type="InterPro" id="IPR011009">
    <property type="entry name" value="Kinase-like_dom_sf"/>
</dbReference>
<feature type="compositionally biased region" description="Low complexity" evidence="7">
    <location>
        <begin position="63"/>
        <end position="72"/>
    </location>
</feature>
<feature type="compositionally biased region" description="Basic and acidic residues" evidence="7">
    <location>
        <begin position="166"/>
        <end position="178"/>
    </location>
</feature>
<feature type="binding site" evidence="6">
    <location>
        <position position="514"/>
    </location>
    <ligand>
        <name>ATP</name>
        <dbReference type="ChEBI" id="CHEBI:30616"/>
    </ligand>
</feature>
<dbReference type="GO" id="GO:0004674">
    <property type="term" value="F:protein serine/threonine kinase activity"/>
    <property type="evidence" value="ECO:0007669"/>
    <property type="project" value="UniProtKB-KW"/>
</dbReference>
<sequence length="648" mass="71262">MPGRTASRRKVPVQNGGILAALSSNSLRTPPRTLIVSKRCDSTSSDDDDDVSNMKSPHHDDSSSGGSSSEQESSCEETDDEPAMEDEEEDDDSSCNSAIKEDSSTSFNSVEDDDLEIDQSASLDEGNVSENSTDEIESDHDEESDFDPDDTLSDDEELDVDEESSIENKPERNKESKKSIFGGAHKKSSFTNVTEVQLCEKDECSMSDDETVSVVAEIVEDSDTEQSFLHSDNNEESLGTPANAELYVSVPSETMDQTSIQMIEQRGAEQNEEQKIGDDHGSHDCDDVPICNTDDDCERVGEDPTIHFSVKSSSNPHCQESPKAISAEQHKVREIAFLSDRSSDQYRADANGLLSSDLSISPIKSCFTPERPCLVIKADRRSSTNERSHRANEKSYQNEVSGVKDLSKTSLKPNLFSPIVARSDMVEKKNETESDSVGVSTQTPCKKAPKDNENPSILRSINRAIRSLLRPDKAASKTNIRKGEWVLGSKLGSGAFGVVHVGMNTATGSLIAVKSIRMENVPMEDVRREIELLKSLDHPNIVVYHGAEMDAKYLHIFQEWVPGGSLCSMLAKFGSFRRPVLKSYLFQVLKGLAYLHQQHVMHRDLKGSNVLVSDAGVVKLADFGSSKRFDGSEGNMMLSLTMRGSKFN</sequence>
<dbReference type="SUPFAM" id="SSF56112">
    <property type="entry name" value="Protein kinase-like (PK-like)"/>
    <property type="match status" value="1"/>
</dbReference>
<evidence type="ECO:0000256" key="3">
    <source>
        <dbReference type="ARBA" id="ARBA00022741"/>
    </source>
</evidence>
<keyword evidence="10" id="KW-1185">Reference proteome</keyword>
<evidence type="ECO:0000256" key="6">
    <source>
        <dbReference type="PROSITE-ProRule" id="PRU10141"/>
    </source>
</evidence>
<feature type="region of interest" description="Disordered" evidence="7">
    <location>
        <begin position="379"/>
        <end position="404"/>
    </location>
</feature>
<dbReference type="OrthoDB" id="266718at2759"/>
<evidence type="ECO:0000313" key="9">
    <source>
        <dbReference type="EMBL" id="GAX12711.1"/>
    </source>
</evidence>
<protein>
    <recommendedName>
        <fullName evidence="8">Protein kinase domain-containing protein</fullName>
    </recommendedName>
</protein>
<dbReference type="PANTHER" id="PTHR11584:SF369">
    <property type="entry name" value="MITOGEN-ACTIVATED PROTEIN KINASE KINASE KINASE 19-RELATED"/>
    <property type="match status" value="1"/>
</dbReference>
<dbReference type="EMBL" id="BDSP01000055">
    <property type="protein sequence ID" value="GAX12711.1"/>
    <property type="molecule type" value="Genomic_DNA"/>
</dbReference>
<dbReference type="Pfam" id="PF00069">
    <property type="entry name" value="Pkinase"/>
    <property type="match status" value="1"/>
</dbReference>
<dbReference type="Gene3D" id="1.10.510.10">
    <property type="entry name" value="Transferase(Phosphotransferase) domain 1"/>
    <property type="match status" value="1"/>
</dbReference>
<feature type="compositionally biased region" description="Acidic residues" evidence="7">
    <location>
        <begin position="132"/>
        <end position="165"/>
    </location>
</feature>
<evidence type="ECO:0000256" key="2">
    <source>
        <dbReference type="ARBA" id="ARBA00022679"/>
    </source>
</evidence>